<accession>A0A9W6R1Z9</accession>
<dbReference type="EMBL" id="BSTI01000005">
    <property type="protein sequence ID" value="GLY66070.1"/>
    <property type="molecule type" value="Genomic_DNA"/>
</dbReference>
<keyword evidence="1" id="KW-1133">Transmembrane helix</keyword>
<keyword evidence="1" id="KW-0812">Transmembrane</keyword>
<name>A0A9W6R1Z9_9PSEU</name>
<keyword evidence="1" id="KW-0472">Membrane</keyword>
<comment type="caution">
    <text evidence="2">The sequence shown here is derived from an EMBL/GenBank/DDBJ whole genome shotgun (WGS) entry which is preliminary data.</text>
</comment>
<dbReference type="RefSeq" id="WP_285487010.1">
    <property type="nucleotide sequence ID" value="NZ_BSTI01000005.1"/>
</dbReference>
<evidence type="ECO:0008006" key="4">
    <source>
        <dbReference type="Google" id="ProtNLM"/>
    </source>
</evidence>
<dbReference type="AlphaFoldDB" id="A0A9W6R1Z9"/>
<proteinExistence type="predicted"/>
<feature type="transmembrane region" description="Helical" evidence="1">
    <location>
        <begin position="177"/>
        <end position="196"/>
    </location>
</feature>
<evidence type="ECO:0000313" key="3">
    <source>
        <dbReference type="Proteomes" id="UP001165136"/>
    </source>
</evidence>
<reference evidence="2" key="1">
    <citation type="submission" date="2023-03" db="EMBL/GenBank/DDBJ databases">
        <title>Amycolatopsis taiwanensis NBRC 103393.</title>
        <authorList>
            <person name="Ichikawa N."/>
            <person name="Sato H."/>
            <person name="Tonouchi N."/>
        </authorList>
    </citation>
    <scope>NUCLEOTIDE SEQUENCE</scope>
    <source>
        <strain evidence="2">NBRC 103393</strain>
    </source>
</reference>
<feature type="transmembrane region" description="Helical" evidence="1">
    <location>
        <begin position="17"/>
        <end position="39"/>
    </location>
</feature>
<sequence>MTTELEEARTLRRWPGLAAAGWGLAFAVPSFYWALGGLAGASSTIAPSLVELARERDPGFVAILWITGALKFFGGLLGLALVSRRPWGRGINRLLQFLAWGGAVLLTWHGGLFVVQGLLVETHLRDLDPGLRSVSRWYTYLWGPWFIAGGLAFLLAARARLLAGISPSDRRGLRGAALLGGFGALVLSVGATVAGVG</sequence>
<evidence type="ECO:0000256" key="1">
    <source>
        <dbReference type="SAM" id="Phobius"/>
    </source>
</evidence>
<feature type="transmembrane region" description="Helical" evidence="1">
    <location>
        <begin position="94"/>
        <end position="119"/>
    </location>
</feature>
<dbReference type="Proteomes" id="UP001165136">
    <property type="component" value="Unassembled WGS sequence"/>
</dbReference>
<organism evidence="2 3">
    <name type="scientific">Amycolatopsis taiwanensis</name>
    <dbReference type="NCBI Taxonomy" id="342230"/>
    <lineage>
        <taxon>Bacteria</taxon>
        <taxon>Bacillati</taxon>
        <taxon>Actinomycetota</taxon>
        <taxon>Actinomycetes</taxon>
        <taxon>Pseudonocardiales</taxon>
        <taxon>Pseudonocardiaceae</taxon>
        <taxon>Amycolatopsis</taxon>
    </lineage>
</organism>
<dbReference type="Pfam" id="PF13160">
    <property type="entry name" value="DUF3995"/>
    <property type="match status" value="1"/>
</dbReference>
<protein>
    <recommendedName>
        <fullName evidence="4">DUF3995 domain-containing protein</fullName>
    </recommendedName>
</protein>
<feature type="transmembrane region" description="Helical" evidence="1">
    <location>
        <begin position="139"/>
        <end position="157"/>
    </location>
</feature>
<feature type="transmembrane region" description="Helical" evidence="1">
    <location>
        <begin position="59"/>
        <end position="82"/>
    </location>
</feature>
<gene>
    <name evidence="2" type="ORF">Atai01_26890</name>
</gene>
<keyword evidence="3" id="KW-1185">Reference proteome</keyword>
<dbReference type="InterPro" id="IPR025058">
    <property type="entry name" value="DUF3995"/>
</dbReference>
<evidence type="ECO:0000313" key="2">
    <source>
        <dbReference type="EMBL" id="GLY66070.1"/>
    </source>
</evidence>